<dbReference type="EMBL" id="AZRA01000097">
    <property type="protein sequence ID" value="KDB51202.1"/>
    <property type="molecule type" value="Genomic_DNA"/>
</dbReference>
<dbReference type="Proteomes" id="UP000026714">
    <property type="component" value="Unassembled WGS sequence"/>
</dbReference>
<feature type="region of interest" description="Disordered" evidence="2">
    <location>
        <begin position="440"/>
        <end position="460"/>
    </location>
</feature>
<comment type="cofactor">
    <cofactor evidence="1">
        <name>Zn(2+)</name>
        <dbReference type="ChEBI" id="CHEBI:29105"/>
    </cofactor>
    <text evidence="1">Binds 1 zinc ion per subunit.</text>
</comment>
<dbReference type="Gene3D" id="3.40.630.10">
    <property type="entry name" value="Zn peptidases"/>
    <property type="match status" value="1"/>
</dbReference>
<dbReference type="GO" id="GO:0046872">
    <property type="term" value="F:metal ion binding"/>
    <property type="evidence" value="ECO:0007669"/>
    <property type="project" value="UniProtKB-KW"/>
</dbReference>
<dbReference type="Pfam" id="PF16254">
    <property type="entry name" value="DUF4910"/>
    <property type="match status" value="1"/>
</dbReference>
<keyword evidence="7" id="KW-1185">Reference proteome</keyword>
<dbReference type="PIRSF" id="PIRSF015244">
    <property type="entry name" value="UCP015244"/>
    <property type="match status" value="1"/>
</dbReference>
<dbReference type="InterPro" id="IPR032622">
    <property type="entry name" value="UCP01524_HTH"/>
</dbReference>
<name>A0A059KIA4_9BURK</name>
<dbReference type="InterPro" id="IPR032589">
    <property type="entry name" value="DUF4910"/>
</dbReference>
<proteinExistence type="predicted"/>
<evidence type="ECO:0000313" key="7">
    <source>
        <dbReference type="Proteomes" id="UP000026714"/>
    </source>
</evidence>
<keyword evidence="1" id="KW-0862">Zinc</keyword>
<reference evidence="6 7" key="1">
    <citation type="journal article" date="2014" name="FEMS Microbiol. Ecol.">
        <title>Sphaerotilus natans encrusted with nanoball-shaped Fe(III) oxide minerals formed by nitrate-reducing mixotrophic Fe(II) oxidation.</title>
        <authorList>
            <person name="Park S."/>
            <person name="Kim D.H."/>
            <person name="Lee J.H."/>
            <person name="Hur H.G."/>
        </authorList>
    </citation>
    <scope>NUCLEOTIDE SEQUENCE [LARGE SCALE GENOMIC DNA]</scope>
    <source>
        <strain evidence="6 7">DSM 6575</strain>
    </source>
</reference>
<dbReference type="Pfam" id="PF09940">
    <property type="entry name" value="DUF2172"/>
    <property type="match status" value="1"/>
</dbReference>
<evidence type="ECO:0000256" key="1">
    <source>
        <dbReference type="PIRSR" id="PIRSR015244-50"/>
    </source>
</evidence>
<dbReference type="InterPro" id="IPR032610">
    <property type="entry name" value="DUF2172"/>
</dbReference>
<dbReference type="STRING" id="34103.SAMN05421778_10173"/>
<dbReference type="InterPro" id="IPR012353">
    <property type="entry name" value="UCP015244"/>
</dbReference>
<keyword evidence="1" id="KW-0479">Metal-binding</keyword>
<feature type="domain" description="DUF2172" evidence="3">
    <location>
        <begin position="74"/>
        <end position="165"/>
    </location>
</feature>
<organism evidence="6 7">
    <name type="scientific">Sphaerotilus natans subsp. natans DSM 6575</name>
    <dbReference type="NCBI Taxonomy" id="1286631"/>
    <lineage>
        <taxon>Bacteria</taxon>
        <taxon>Pseudomonadati</taxon>
        <taxon>Pseudomonadota</taxon>
        <taxon>Betaproteobacteria</taxon>
        <taxon>Burkholderiales</taxon>
        <taxon>Sphaerotilaceae</taxon>
        <taxon>Sphaerotilus</taxon>
    </lineage>
</organism>
<dbReference type="PATRIC" id="fig|1286631.3.peg.3134"/>
<feature type="binding site" evidence="1">
    <location>
        <position position="200"/>
    </location>
    <ligand>
        <name>Zn(2+)</name>
        <dbReference type="ChEBI" id="CHEBI:29105"/>
    </ligand>
</feature>
<evidence type="ECO:0000259" key="3">
    <source>
        <dbReference type="Pfam" id="PF09940"/>
    </source>
</evidence>
<dbReference type="eggNOG" id="COG4310">
    <property type="taxonomic scope" value="Bacteria"/>
</dbReference>
<evidence type="ECO:0000259" key="4">
    <source>
        <dbReference type="Pfam" id="PF16221"/>
    </source>
</evidence>
<dbReference type="Gene3D" id="1.10.10.10">
    <property type="entry name" value="Winged helix-like DNA-binding domain superfamily/Winged helix DNA-binding domain"/>
    <property type="match status" value="1"/>
</dbReference>
<evidence type="ECO:0000256" key="2">
    <source>
        <dbReference type="SAM" id="MobiDB-lite"/>
    </source>
</evidence>
<evidence type="ECO:0000259" key="5">
    <source>
        <dbReference type="Pfam" id="PF16254"/>
    </source>
</evidence>
<protein>
    <recommendedName>
        <fullName evidence="8">DUF4910 domain-containing protein</fullName>
    </recommendedName>
</protein>
<dbReference type="InterPro" id="IPR036388">
    <property type="entry name" value="WH-like_DNA-bd_sf"/>
</dbReference>
<feature type="binding site" evidence="1">
    <location>
        <position position="329"/>
    </location>
    <ligand>
        <name>Zn(2+)</name>
        <dbReference type="ChEBI" id="CHEBI:29105"/>
    </ligand>
</feature>
<dbReference type="SUPFAM" id="SSF53187">
    <property type="entry name" value="Zn-dependent exopeptidases"/>
    <property type="match status" value="1"/>
</dbReference>
<evidence type="ECO:0000313" key="6">
    <source>
        <dbReference type="EMBL" id="KDB51202.1"/>
    </source>
</evidence>
<evidence type="ECO:0008006" key="8">
    <source>
        <dbReference type="Google" id="ProtNLM"/>
    </source>
</evidence>
<feature type="domain" description="DUF4910" evidence="5">
    <location>
        <begin position="23"/>
        <end position="360"/>
    </location>
</feature>
<dbReference type="AlphaFoldDB" id="A0A059KIA4"/>
<dbReference type="Gene3D" id="3.50.30.90">
    <property type="match status" value="1"/>
</dbReference>
<accession>A0A059KIA4</accession>
<feature type="domain" description="UCP01524 winged helix-turn-helix" evidence="4">
    <location>
        <begin position="363"/>
        <end position="436"/>
    </location>
</feature>
<comment type="caution">
    <text evidence="6">The sequence shown here is derived from an EMBL/GenBank/DDBJ whole genome shotgun (WGS) entry which is preliminary data.</text>
</comment>
<feature type="binding site" evidence="1">
    <location>
        <position position="194"/>
    </location>
    <ligand>
        <name>Zn(2+)</name>
        <dbReference type="ChEBI" id="CHEBI:29105"/>
    </ligand>
</feature>
<gene>
    <name evidence="6" type="ORF">X805_32120</name>
</gene>
<dbReference type="Pfam" id="PF16221">
    <property type="entry name" value="HTH_47"/>
    <property type="match status" value="1"/>
</dbReference>
<dbReference type="RefSeq" id="WP_076458447.1">
    <property type="nucleotide sequence ID" value="NZ_AZRA01000097.1"/>
</dbReference>
<sequence length="460" mass="50346">MALLLDELRSADGAAEAGARAWHLAEAMYPLCRSLTGAGVRATLDLIETQGGLPLQRTEVPSGTPVHDWEVPLEWSVRDAWIADAAGRRVVDFRAHNLHLMSYSVPVRRQMTLEELQPHLHSLPERPDDIPYRTSYYREHWAFCLRHRDRERLGPGPYEVVVDSTLAPGHLTLAECVVPGQSDDEILVHTHVCHPSLANDNLAGIAVAVELARALGRSRPRHTWRFIFAPGTIGSLTWLALRPEVLPRVRAGLVLGLLGDGAPLQYKRSRRGDTLTDRAAAHVLAGIEGARLLDFEPYGYDERQYGAPGFDLPVGRLTRSVNGGYPEYHCSADDMTLLRPQALAGALQALARLAQVLDGNRRLLNLSPFGEPRLGKRGLYRSTGGHAPGAFEHALLWVLSQSDGVHDLLAIAERSRLPFETIETAAEALQQAGLLRDLAPGEPAPAFTIPGPQTPKGTPT</sequence>